<dbReference type="Pfam" id="PF05987">
    <property type="entry name" value="DUF898"/>
    <property type="match status" value="1"/>
</dbReference>
<comment type="caution">
    <text evidence="2">The sequence shown here is derived from an EMBL/GenBank/DDBJ whole genome shotgun (WGS) entry which is preliminary data.</text>
</comment>
<proteinExistence type="predicted"/>
<keyword evidence="1" id="KW-1133">Transmembrane helix</keyword>
<dbReference type="EMBL" id="LPZR01000228">
    <property type="protein sequence ID" value="KYO49384.1"/>
    <property type="molecule type" value="Genomic_DNA"/>
</dbReference>
<organism evidence="2 3">
    <name type="scientific">Tistrella mobilis</name>
    <dbReference type="NCBI Taxonomy" id="171437"/>
    <lineage>
        <taxon>Bacteria</taxon>
        <taxon>Pseudomonadati</taxon>
        <taxon>Pseudomonadota</taxon>
        <taxon>Alphaproteobacteria</taxon>
        <taxon>Geminicoccales</taxon>
        <taxon>Geminicoccaceae</taxon>
        <taxon>Tistrella</taxon>
    </lineage>
</organism>
<evidence type="ECO:0000256" key="1">
    <source>
        <dbReference type="SAM" id="Phobius"/>
    </source>
</evidence>
<feature type="transmembrane region" description="Helical" evidence="1">
    <location>
        <begin position="27"/>
        <end position="46"/>
    </location>
</feature>
<sequence>MDQTLPAPAPSTRWTRFHGVRRAFRNLVLRGALLELVTFGFYRFWLATDIRRHLWSHTLVDGDPLEYVGRARELLIGFLIATAILMPAYLVYFLIGIEAERVQAFASLPLSLFLYLFAQFAVYRARRYRVTRTVWRGLRFTMTGSGIGYAWRAALWDLAVLLSLGAALPWRQAALERYRMRHTAYGDLQGGFNGTGRELFRRGWHLWLLTVPALLTIIPLPFLIAAWRATMLQWWVSNVRFGEVRFHSYLERRALFGTYWKATGWWVLLGILMGLWVSGIFGLAAALAQPAPDGTPDYAAAFAHPLALGGLGLGYLLMALAAGVVVRIYLTRDIWARIVETTAVYGLEAADHATGQGEAVDAIGEGFAGGLDLNIGGL</sequence>
<evidence type="ECO:0008006" key="4">
    <source>
        <dbReference type="Google" id="ProtNLM"/>
    </source>
</evidence>
<feature type="transmembrane region" description="Helical" evidence="1">
    <location>
        <begin position="265"/>
        <end position="288"/>
    </location>
</feature>
<evidence type="ECO:0000313" key="3">
    <source>
        <dbReference type="Proteomes" id="UP000075787"/>
    </source>
</evidence>
<name>A0A162JKM1_9PROT</name>
<gene>
    <name evidence="2" type="ORF">AUP44_17725</name>
</gene>
<dbReference type="OrthoDB" id="7462354at2"/>
<dbReference type="AlphaFoldDB" id="A0A162JKM1"/>
<feature type="transmembrane region" description="Helical" evidence="1">
    <location>
        <begin position="308"/>
        <end position="330"/>
    </location>
</feature>
<feature type="transmembrane region" description="Helical" evidence="1">
    <location>
        <begin position="74"/>
        <end position="97"/>
    </location>
</feature>
<dbReference type="RefSeq" id="WP_062770325.1">
    <property type="nucleotide sequence ID" value="NZ_CP121045.1"/>
</dbReference>
<feature type="transmembrane region" description="Helical" evidence="1">
    <location>
        <begin position="149"/>
        <end position="170"/>
    </location>
</feature>
<reference evidence="2 3" key="1">
    <citation type="submission" date="2015-12" db="EMBL/GenBank/DDBJ databases">
        <title>Genome sequence of Tistrella mobilis MCCC 1A02139.</title>
        <authorList>
            <person name="Lu L."/>
            <person name="Lai Q."/>
            <person name="Shao Z."/>
            <person name="Qian P."/>
        </authorList>
    </citation>
    <scope>NUCLEOTIDE SEQUENCE [LARGE SCALE GENOMIC DNA]</scope>
    <source>
        <strain evidence="2 3">MCCC 1A02139</strain>
    </source>
</reference>
<keyword evidence="1" id="KW-0472">Membrane</keyword>
<keyword evidence="1" id="KW-0812">Transmembrane</keyword>
<evidence type="ECO:0000313" key="2">
    <source>
        <dbReference type="EMBL" id="KYO49384.1"/>
    </source>
</evidence>
<dbReference type="InterPro" id="IPR010295">
    <property type="entry name" value="DUF898"/>
</dbReference>
<feature type="transmembrane region" description="Helical" evidence="1">
    <location>
        <begin position="103"/>
        <end position="123"/>
    </location>
</feature>
<dbReference type="Proteomes" id="UP000075787">
    <property type="component" value="Unassembled WGS sequence"/>
</dbReference>
<dbReference type="GeneID" id="97240418"/>
<protein>
    <recommendedName>
        <fullName evidence="4">DUF898 domain-containing protein</fullName>
    </recommendedName>
</protein>
<feature type="transmembrane region" description="Helical" evidence="1">
    <location>
        <begin position="204"/>
        <end position="227"/>
    </location>
</feature>
<accession>A0A162JKM1</accession>